<keyword evidence="1" id="KW-0175">Coiled coil</keyword>
<name>A0A4Z1T2W8_GIAMU</name>
<feature type="coiled-coil region" evidence="1">
    <location>
        <begin position="283"/>
        <end position="310"/>
    </location>
</feature>
<reference evidence="3 4" key="1">
    <citation type="submission" date="2019-05" db="EMBL/GenBank/DDBJ databases">
        <title>The compact genome of Giardia muris reveals important steps in the evolution of intestinal protozoan parasites.</title>
        <authorList>
            <person name="Xu F."/>
            <person name="Jimenez-Gonzalez A."/>
            <person name="Einarsson E."/>
            <person name="Astvaldsson A."/>
            <person name="Peirasmaki D."/>
            <person name="Eckmann L."/>
            <person name="Andersson J.O."/>
            <person name="Svard S.G."/>
            <person name="Jerlstrom-Hultqvist J."/>
        </authorList>
    </citation>
    <scope>NUCLEOTIDE SEQUENCE [LARGE SCALE GENOMIC DNA]</scope>
    <source>
        <strain evidence="3 4">Roberts-Thomson</strain>
    </source>
</reference>
<feature type="region of interest" description="Disordered" evidence="2">
    <location>
        <begin position="96"/>
        <end position="138"/>
    </location>
</feature>
<dbReference type="Proteomes" id="UP000315496">
    <property type="component" value="Chromosome 1"/>
</dbReference>
<comment type="caution">
    <text evidence="3">The sequence shown here is derived from an EMBL/GenBank/DDBJ whole genome shotgun (WGS) entry which is preliminary data.</text>
</comment>
<evidence type="ECO:0000256" key="2">
    <source>
        <dbReference type="SAM" id="MobiDB-lite"/>
    </source>
</evidence>
<protein>
    <submittedName>
        <fullName evidence="3">Uncharacterized protein</fullName>
    </submittedName>
</protein>
<sequence length="984" mass="110320">MSNTPEIHFEGVLDALRGALAELQAATEQEGICMNDRYGPFWQDAWTLLSDALSLLQIRAPLARPYIIVPTLLLPGPFLPDLPSYALQDTTLSHPPGLTDYGQGSSFHNWSDGGGDKSDPSSETVLSLPPTGSESTERLQESFQGAFDYLEITFEPAKTTYPRSPGTLHHTPFSPKKNTDSEATAQLKAKLDGKDDSVAERRRRFQETRTLKARKSFLDVPARVEEVQRQMELDNLSLLQSSVERQNKAMRRREHVLDAIQQAARNTLSRVPAAFERRTQKIFQKTEQQQKELKKQYALVEQRREAFNQQIIRKALETRLGNRKATSEENGHRYIDSVWPCSIYYEDPAHGLYVKKKHCIIKGSQPEKLPIQSSLKYANKTYETITPPFLELCGLALRAISNVIEFYSTYTMYTKEYICRLLPQVKGLIHDITKRGVEPGNVLEMLRNCLSRCMSIGDAGRQNESHSAAVAVFRIKASELHIATFCLCLSYASLSGNYLYRILPALQAIILGLESDKYAVAERALARDLAVLTTFLCSMMLRFGVLFISQTIDDPLIVEQSVSNYVKVTDLTHYLTRNSGILFEALILSILNCGVRILTLVNDRETAISCFNDAFILKGCISRIMTVVVPADIFIDEVSEKGNACLHGVHLYDAYAATQQALILLSLVLYEDYVQDVYAGDIFKGCSNCIAQILLSSNSFRTHTTCKHKFQRRSITRIPSDPLLNSAAVRASAIDFILAADLHTLVAAAFLTLLRGVKRFWKIFIEILAIDEVFHLELYHSLTVLPLPGVLFADEPSLYCGFSIPHCLAFPRYLSASDVRSVRQQENCFGQMHAFYCKSLSPVITLSVLRFEASIPTSIFADTFPFTPCFECYPTIPAGLLSGLLLVRYIVINANEDQNMLPIELLTASIGDDPMTARLLVNFLPVECFIDEFLRNTVIAPIFDTIFGAENQQTDEVSIPFAQDTLTTAEPPRTSFLFADLILT</sequence>
<dbReference type="AlphaFoldDB" id="A0A4Z1T2W8"/>
<accession>A0A4Z1T2W8</accession>
<feature type="region of interest" description="Disordered" evidence="2">
    <location>
        <begin position="158"/>
        <end position="181"/>
    </location>
</feature>
<proteinExistence type="predicted"/>
<dbReference type="EMBL" id="VDLU01000001">
    <property type="protein sequence ID" value="TNJ29998.1"/>
    <property type="molecule type" value="Genomic_DNA"/>
</dbReference>
<dbReference type="OrthoDB" id="10255670at2759"/>
<evidence type="ECO:0000256" key="1">
    <source>
        <dbReference type="SAM" id="Coils"/>
    </source>
</evidence>
<evidence type="ECO:0000313" key="3">
    <source>
        <dbReference type="EMBL" id="TNJ29998.1"/>
    </source>
</evidence>
<organism evidence="3 4">
    <name type="scientific">Giardia muris</name>
    <dbReference type="NCBI Taxonomy" id="5742"/>
    <lineage>
        <taxon>Eukaryota</taxon>
        <taxon>Metamonada</taxon>
        <taxon>Diplomonadida</taxon>
        <taxon>Hexamitidae</taxon>
        <taxon>Giardiinae</taxon>
        <taxon>Giardia</taxon>
    </lineage>
</organism>
<dbReference type="VEuPathDB" id="GiardiaDB:GMRT_13578"/>
<keyword evidence="4" id="KW-1185">Reference proteome</keyword>
<evidence type="ECO:0000313" key="4">
    <source>
        <dbReference type="Proteomes" id="UP000315496"/>
    </source>
</evidence>
<gene>
    <name evidence="3" type="ORF">GMRT_13578</name>
</gene>